<dbReference type="EMBL" id="CYHC01000012">
    <property type="protein sequence ID" value="CUA90254.1"/>
    <property type="molecule type" value="Genomic_DNA"/>
</dbReference>
<name>A0ABM9U8R0_9HYPH</name>
<organism evidence="1 2">
    <name type="scientific">Chelatococcus sambhunathii</name>
    <dbReference type="NCBI Taxonomy" id="363953"/>
    <lineage>
        <taxon>Bacteria</taxon>
        <taxon>Pseudomonadati</taxon>
        <taxon>Pseudomonadota</taxon>
        <taxon>Alphaproteobacteria</taxon>
        <taxon>Hyphomicrobiales</taxon>
        <taxon>Chelatococcaceae</taxon>
        <taxon>Chelatococcus</taxon>
    </lineage>
</organism>
<keyword evidence="2" id="KW-1185">Reference proteome</keyword>
<gene>
    <name evidence="1" type="ORF">Ga0061061_1122</name>
</gene>
<evidence type="ECO:0000313" key="2">
    <source>
        <dbReference type="Proteomes" id="UP000182178"/>
    </source>
</evidence>
<accession>A0ABM9U8R0</accession>
<sequence length="63" mass="7065">MLARFLDRFSLGGIPLCVVCVVFLGLRYRPPKDAVIEFLLAALASRPTFDRRDLTPCFSSTCE</sequence>
<protein>
    <submittedName>
        <fullName evidence="1">Uncharacterized protein</fullName>
    </submittedName>
</protein>
<dbReference type="Proteomes" id="UP000182178">
    <property type="component" value="Unassembled WGS sequence"/>
</dbReference>
<comment type="caution">
    <text evidence="1">The sequence shown here is derived from an EMBL/GenBank/DDBJ whole genome shotgun (WGS) entry which is preliminary data.</text>
</comment>
<evidence type="ECO:0000313" key="1">
    <source>
        <dbReference type="EMBL" id="CUA90254.1"/>
    </source>
</evidence>
<proteinExistence type="predicted"/>
<reference evidence="1 2" key="1">
    <citation type="submission" date="2015-08" db="EMBL/GenBank/DDBJ databases">
        <authorList>
            <person name="Varghese N."/>
        </authorList>
    </citation>
    <scope>NUCLEOTIDE SEQUENCE [LARGE SCALE GENOMIC DNA]</scope>
    <source>
        <strain evidence="1 2">DSM 18167</strain>
    </source>
</reference>